<protein>
    <submittedName>
        <fullName evidence="1">Uncharacterized protein</fullName>
    </submittedName>
</protein>
<evidence type="ECO:0000313" key="2">
    <source>
        <dbReference type="Proteomes" id="UP001062846"/>
    </source>
</evidence>
<accession>A0ACC0LPI2</accession>
<proteinExistence type="predicted"/>
<sequence length="168" mass="18861">MGCPQQSKQLLDTMFTGGFMNKSHEDGWEYWDEVAKKSLTWSYEDVADRAMASQGPGGSGKFSINEHQAIETKMEQLAKKLERLELKGEKETMAINHVVEVCVICETMGHTTDNCQKIPAFKNVLSAFASEEVNALNQRFDPNPQPFNSGWKQTSGPRWNQPNEADSS</sequence>
<reference evidence="1" key="1">
    <citation type="submission" date="2022-02" db="EMBL/GenBank/DDBJ databases">
        <title>Plant Genome Project.</title>
        <authorList>
            <person name="Zhang R.-G."/>
        </authorList>
    </citation>
    <scope>NUCLEOTIDE SEQUENCE</scope>
    <source>
        <strain evidence="1">AT1</strain>
    </source>
</reference>
<dbReference type="EMBL" id="CM046398">
    <property type="protein sequence ID" value="KAI8530053.1"/>
    <property type="molecule type" value="Genomic_DNA"/>
</dbReference>
<evidence type="ECO:0000313" key="1">
    <source>
        <dbReference type="EMBL" id="KAI8530053.1"/>
    </source>
</evidence>
<organism evidence="1 2">
    <name type="scientific">Rhododendron molle</name>
    <name type="common">Chinese azalea</name>
    <name type="synonym">Azalea mollis</name>
    <dbReference type="NCBI Taxonomy" id="49168"/>
    <lineage>
        <taxon>Eukaryota</taxon>
        <taxon>Viridiplantae</taxon>
        <taxon>Streptophyta</taxon>
        <taxon>Embryophyta</taxon>
        <taxon>Tracheophyta</taxon>
        <taxon>Spermatophyta</taxon>
        <taxon>Magnoliopsida</taxon>
        <taxon>eudicotyledons</taxon>
        <taxon>Gunneridae</taxon>
        <taxon>Pentapetalae</taxon>
        <taxon>asterids</taxon>
        <taxon>Ericales</taxon>
        <taxon>Ericaceae</taxon>
        <taxon>Ericoideae</taxon>
        <taxon>Rhodoreae</taxon>
        <taxon>Rhododendron</taxon>
    </lineage>
</organism>
<dbReference type="Proteomes" id="UP001062846">
    <property type="component" value="Chromosome 11"/>
</dbReference>
<keyword evidence="2" id="KW-1185">Reference proteome</keyword>
<name>A0ACC0LPI2_RHOML</name>
<comment type="caution">
    <text evidence="1">The sequence shown here is derived from an EMBL/GenBank/DDBJ whole genome shotgun (WGS) entry which is preliminary data.</text>
</comment>
<gene>
    <name evidence="1" type="ORF">RHMOL_Rhmol11G0024800</name>
</gene>